<keyword evidence="3" id="KW-1185">Reference proteome</keyword>
<comment type="caution">
    <text evidence="2">The sequence shown here is derived from an EMBL/GenBank/DDBJ whole genome shotgun (WGS) entry which is preliminary data.</text>
</comment>
<dbReference type="EMBL" id="JANBPK010000924">
    <property type="protein sequence ID" value="KAJ2928493.1"/>
    <property type="molecule type" value="Genomic_DNA"/>
</dbReference>
<dbReference type="Proteomes" id="UP001140091">
    <property type="component" value="Unassembled WGS sequence"/>
</dbReference>
<evidence type="ECO:0000313" key="3">
    <source>
        <dbReference type="Proteomes" id="UP001140091"/>
    </source>
</evidence>
<feature type="domain" description="DUF6533" evidence="1">
    <location>
        <begin position="21"/>
        <end position="66"/>
    </location>
</feature>
<protein>
    <recommendedName>
        <fullName evidence="1">DUF6533 domain-containing protein</fullName>
    </recommendedName>
</protein>
<evidence type="ECO:0000259" key="1">
    <source>
        <dbReference type="Pfam" id="PF20151"/>
    </source>
</evidence>
<dbReference type="InterPro" id="IPR045340">
    <property type="entry name" value="DUF6533"/>
</dbReference>
<proteinExistence type="predicted"/>
<name>A0A9W8MGT3_9AGAR</name>
<feature type="non-terminal residue" evidence="2">
    <location>
        <position position="77"/>
    </location>
</feature>
<accession>A0A9W8MGT3</accession>
<dbReference type="OrthoDB" id="3062254at2759"/>
<organism evidence="2 3">
    <name type="scientific">Candolleomyces eurysporus</name>
    <dbReference type="NCBI Taxonomy" id="2828524"/>
    <lineage>
        <taxon>Eukaryota</taxon>
        <taxon>Fungi</taxon>
        <taxon>Dikarya</taxon>
        <taxon>Basidiomycota</taxon>
        <taxon>Agaricomycotina</taxon>
        <taxon>Agaricomycetes</taxon>
        <taxon>Agaricomycetidae</taxon>
        <taxon>Agaricales</taxon>
        <taxon>Agaricineae</taxon>
        <taxon>Psathyrellaceae</taxon>
        <taxon>Candolleomyces</taxon>
    </lineage>
</organism>
<sequence>MSDNQFQLILRALKVSKDARYSEVAALTFFLCDILSNLEHEIEFIWRGKWGIVKPLYIVSRYYGLVILMCVVALSSD</sequence>
<evidence type="ECO:0000313" key="2">
    <source>
        <dbReference type="EMBL" id="KAJ2928493.1"/>
    </source>
</evidence>
<reference evidence="2" key="1">
    <citation type="submission" date="2022-06" db="EMBL/GenBank/DDBJ databases">
        <title>Genome Sequence of Candolleomyces eurysporus.</title>
        <authorList>
            <person name="Buettner E."/>
        </authorList>
    </citation>
    <scope>NUCLEOTIDE SEQUENCE</scope>
    <source>
        <strain evidence="2">VTCC 930004</strain>
    </source>
</reference>
<dbReference type="AlphaFoldDB" id="A0A9W8MGT3"/>
<gene>
    <name evidence="2" type="ORF">H1R20_g8593</name>
</gene>
<dbReference type="Pfam" id="PF20151">
    <property type="entry name" value="DUF6533"/>
    <property type="match status" value="1"/>
</dbReference>